<dbReference type="Pfam" id="PF00281">
    <property type="entry name" value="Ribosomal_L5"/>
    <property type="match status" value="1"/>
</dbReference>
<proteinExistence type="inferred from homology"/>
<comment type="similarity">
    <text evidence="1 6">Belongs to the universal ribosomal protein uL5 family.</text>
</comment>
<dbReference type="GO" id="GO:1990904">
    <property type="term" value="C:ribonucleoprotein complex"/>
    <property type="evidence" value="ECO:0007669"/>
    <property type="project" value="UniProtKB-KW"/>
</dbReference>
<dbReference type="Proteomes" id="UP000231157">
    <property type="component" value="Unassembled WGS sequence"/>
</dbReference>
<feature type="domain" description="Large ribosomal subunit protein uL5 N-terminal" evidence="7">
    <location>
        <begin position="18"/>
        <end position="72"/>
    </location>
</feature>
<evidence type="ECO:0000259" key="7">
    <source>
        <dbReference type="Pfam" id="PF00281"/>
    </source>
</evidence>
<organism evidence="9 10">
    <name type="scientific">Candidatus Harrisonbacteria bacterium CG10_big_fil_rev_8_21_14_0_10_40_38</name>
    <dbReference type="NCBI Taxonomy" id="1974583"/>
    <lineage>
        <taxon>Bacteria</taxon>
        <taxon>Candidatus Harrisoniibacteriota</taxon>
    </lineage>
</organism>
<dbReference type="AlphaFoldDB" id="A0A2H0USI5"/>
<sequence length="175" mass="19386">MTAEKIQFADDAKSLTNEIEKIVVNIGVGKISGEVNFEDKTLPSIIEDVSLITGQKPSVRSAKKSIAGFKLREGTPVGVVATLRGQRMVLFLEKLIKVVIPRIRDFRGIKTESVDEGGNLSIGVRENIVFPEINPEVTKASFGVQITIVPKWKKNKEEASEYFKKIGIPFKKKES</sequence>
<dbReference type="GO" id="GO:0003735">
    <property type="term" value="F:structural constituent of ribosome"/>
    <property type="evidence" value="ECO:0007669"/>
    <property type="project" value="InterPro"/>
</dbReference>
<evidence type="ECO:0000256" key="1">
    <source>
        <dbReference type="ARBA" id="ARBA00008553"/>
    </source>
</evidence>
<evidence type="ECO:0000313" key="10">
    <source>
        <dbReference type="Proteomes" id="UP000231157"/>
    </source>
</evidence>
<feature type="domain" description="Large ribosomal subunit protein uL5 C-terminal" evidence="8">
    <location>
        <begin position="76"/>
        <end position="170"/>
    </location>
</feature>
<dbReference type="GO" id="GO:0005840">
    <property type="term" value="C:ribosome"/>
    <property type="evidence" value="ECO:0007669"/>
    <property type="project" value="UniProtKB-KW"/>
</dbReference>
<reference evidence="10" key="1">
    <citation type="submission" date="2017-09" db="EMBL/GenBank/DDBJ databases">
        <title>Depth-based differentiation of microbial function through sediment-hosted aquifers and enrichment of novel symbionts in the deep terrestrial subsurface.</title>
        <authorList>
            <person name="Probst A.J."/>
            <person name="Ladd B."/>
            <person name="Jarett J.K."/>
            <person name="Geller-Mcgrath D.E."/>
            <person name="Sieber C.M.K."/>
            <person name="Emerson J.B."/>
            <person name="Anantharaman K."/>
            <person name="Thomas B.C."/>
            <person name="Malmstrom R."/>
            <person name="Stieglmeier M."/>
            <person name="Klingl A."/>
            <person name="Woyke T."/>
            <person name="Ryan C.M."/>
            <person name="Banfield J.F."/>
        </authorList>
    </citation>
    <scope>NUCLEOTIDE SEQUENCE [LARGE SCALE GENOMIC DNA]</scope>
</reference>
<dbReference type="Gene3D" id="3.30.1440.10">
    <property type="match status" value="1"/>
</dbReference>
<accession>A0A2H0USI5</accession>
<dbReference type="PANTHER" id="PTHR11994">
    <property type="entry name" value="60S RIBOSOMAL PROTEIN L11-RELATED"/>
    <property type="match status" value="1"/>
</dbReference>
<dbReference type="PIRSF" id="PIRSF002161">
    <property type="entry name" value="Ribosomal_L5"/>
    <property type="match status" value="1"/>
</dbReference>
<evidence type="ECO:0000256" key="3">
    <source>
        <dbReference type="ARBA" id="ARBA00023274"/>
    </source>
</evidence>
<evidence type="ECO:0000256" key="2">
    <source>
        <dbReference type="ARBA" id="ARBA00022980"/>
    </source>
</evidence>
<keyword evidence="2 6" id="KW-0689">Ribosomal protein</keyword>
<gene>
    <name evidence="9" type="primary">rplE</name>
    <name evidence="9" type="ORF">COU07_00380</name>
</gene>
<dbReference type="InterPro" id="IPR022803">
    <property type="entry name" value="Ribosomal_uL5_dom_sf"/>
</dbReference>
<evidence type="ECO:0000259" key="8">
    <source>
        <dbReference type="Pfam" id="PF00673"/>
    </source>
</evidence>
<dbReference type="InterPro" id="IPR002132">
    <property type="entry name" value="Ribosomal_uL5"/>
</dbReference>
<dbReference type="Pfam" id="PF00673">
    <property type="entry name" value="Ribosomal_L5_C"/>
    <property type="match status" value="1"/>
</dbReference>
<keyword evidence="3 6" id="KW-0687">Ribonucleoprotein</keyword>
<evidence type="ECO:0000256" key="6">
    <source>
        <dbReference type="RuleBase" id="RU003930"/>
    </source>
</evidence>
<dbReference type="InterPro" id="IPR031310">
    <property type="entry name" value="Ribosomal_uL5_N"/>
</dbReference>
<evidence type="ECO:0000256" key="4">
    <source>
        <dbReference type="ARBA" id="ARBA00035245"/>
    </source>
</evidence>
<dbReference type="EMBL" id="PFAZ01000001">
    <property type="protein sequence ID" value="PIR89343.1"/>
    <property type="molecule type" value="Genomic_DNA"/>
</dbReference>
<dbReference type="GO" id="GO:0006412">
    <property type="term" value="P:translation"/>
    <property type="evidence" value="ECO:0007669"/>
    <property type="project" value="InterPro"/>
</dbReference>
<comment type="caution">
    <text evidence="9">The sequence shown here is derived from an EMBL/GenBank/DDBJ whole genome shotgun (WGS) entry which is preliminary data.</text>
</comment>
<dbReference type="SUPFAM" id="SSF55282">
    <property type="entry name" value="RL5-like"/>
    <property type="match status" value="1"/>
</dbReference>
<protein>
    <recommendedName>
        <fullName evidence="4">Large ribosomal subunit protein uL5</fullName>
    </recommendedName>
    <alternativeName>
        <fullName evidence="5">50S ribosomal protein L5</fullName>
    </alternativeName>
</protein>
<name>A0A2H0USI5_9BACT</name>
<dbReference type="FunFam" id="3.30.1440.10:FF:000001">
    <property type="entry name" value="50S ribosomal protein L5"/>
    <property type="match status" value="1"/>
</dbReference>
<dbReference type="InterPro" id="IPR031309">
    <property type="entry name" value="Ribosomal_uL5_C"/>
</dbReference>
<evidence type="ECO:0000256" key="5">
    <source>
        <dbReference type="ARBA" id="ARBA00035461"/>
    </source>
</evidence>
<evidence type="ECO:0000313" key="9">
    <source>
        <dbReference type="EMBL" id="PIR89343.1"/>
    </source>
</evidence>